<evidence type="ECO:0000313" key="1">
    <source>
        <dbReference type="EMBL" id="KAJ7549377.1"/>
    </source>
</evidence>
<reference evidence="2" key="1">
    <citation type="journal article" date="2024" name="Proc. Natl. Acad. Sci. U.S.A.">
        <title>Extraordinary preservation of gene collinearity over three hundred million years revealed in homosporous lycophytes.</title>
        <authorList>
            <person name="Li C."/>
            <person name="Wickell D."/>
            <person name="Kuo L.Y."/>
            <person name="Chen X."/>
            <person name="Nie B."/>
            <person name="Liao X."/>
            <person name="Peng D."/>
            <person name="Ji J."/>
            <person name="Jenkins J."/>
            <person name="Williams M."/>
            <person name="Shu S."/>
            <person name="Plott C."/>
            <person name="Barry K."/>
            <person name="Rajasekar S."/>
            <person name="Grimwood J."/>
            <person name="Han X."/>
            <person name="Sun S."/>
            <person name="Hou Z."/>
            <person name="He W."/>
            <person name="Dai G."/>
            <person name="Sun C."/>
            <person name="Schmutz J."/>
            <person name="Leebens-Mack J.H."/>
            <person name="Li F.W."/>
            <person name="Wang L."/>
        </authorList>
    </citation>
    <scope>NUCLEOTIDE SEQUENCE [LARGE SCALE GENOMIC DNA]</scope>
    <source>
        <strain evidence="2">cv. PW_Plant_1</strain>
    </source>
</reference>
<protein>
    <submittedName>
        <fullName evidence="1">Uncharacterized protein</fullName>
    </submittedName>
</protein>
<comment type="caution">
    <text evidence="1">The sequence shown here is derived from an EMBL/GenBank/DDBJ whole genome shotgun (WGS) entry which is preliminary data.</text>
</comment>
<dbReference type="EMBL" id="CM055098">
    <property type="protein sequence ID" value="KAJ7549377.1"/>
    <property type="molecule type" value="Genomic_DNA"/>
</dbReference>
<accession>A0ACC2D5Z0</accession>
<keyword evidence="2" id="KW-1185">Reference proteome</keyword>
<organism evidence="1 2">
    <name type="scientific">Diphasiastrum complanatum</name>
    <name type="common">Issler's clubmoss</name>
    <name type="synonym">Lycopodium complanatum</name>
    <dbReference type="NCBI Taxonomy" id="34168"/>
    <lineage>
        <taxon>Eukaryota</taxon>
        <taxon>Viridiplantae</taxon>
        <taxon>Streptophyta</taxon>
        <taxon>Embryophyta</taxon>
        <taxon>Tracheophyta</taxon>
        <taxon>Lycopodiopsida</taxon>
        <taxon>Lycopodiales</taxon>
        <taxon>Lycopodiaceae</taxon>
        <taxon>Lycopodioideae</taxon>
        <taxon>Diphasiastrum</taxon>
    </lineage>
</organism>
<gene>
    <name evidence="1" type="ORF">O6H91_07G051200</name>
</gene>
<evidence type="ECO:0000313" key="2">
    <source>
        <dbReference type="Proteomes" id="UP001162992"/>
    </source>
</evidence>
<sequence>MTLEKEGHREREREIDLGRAASHSRTLFFHFTTIFDVASSSSSSFSSGGMMDRLRIRKQIANKTTPPPPTTRSPPKHRHDGSSPLPLGMDASPAPQQWNGLHTVWPHDARTGWSYCVTIPSWVVLSEAKNANGAFINPTVFYKVQVGIQSPQGYSTSSTILRRFSDFLKLSAALKRTLPKTVMPVAPPKNSLSRINSSHALLQERRCALEDWMGRLLLNFEISRSAAIASFLELESAARSAVNALAEVQGSSTSFVAGLPFENTSIQQEPSSQSALSWSCEESSAASGTLSAAYSEGSATPKATSEKGLDSEMEALVIKYEAEQNPMEGGHLKDSFQGSGLTGQTDKNDIQECDSKCFVLSDKELPVVDGDSYACASPTNNHEFLPPNNVDLGTTWHHRRPSTDSVISDMSLAMESDRSAPISVEGGAEGSLMVVGNMERLMESLPNFDPDFLKGIGVVLPMDQRGKVKKIVSALTRRFNVAKSDMEELLTRLNQETAMKDFLATKAQDLESELDSIRHKSRMVLQQAISAERDRVTDLQWEVEECRVALMNAEEALQSEQIEDVPVHVMKPCSIRPEDGRVTVEGKLRMTESICESMRQQIAELHEKAECVQKDRDSSEAQARADMKVLAKEIKALRQNRQEVCLKEDREEQQRVRASRAKLLYEVTALHQRLKECSLDVLAREDNRSVALSNSMELLTTSDNRIGLLLAEAQLLSQEDRIRAGPSTSERALDSNGATGQEQDKFKVTQLDERAIDGATRKMLADILIDNALLRKSINSLARGALLTSERMDERLFEDPAIHRSVLNRLL</sequence>
<dbReference type="Proteomes" id="UP001162992">
    <property type="component" value="Chromosome 7"/>
</dbReference>
<proteinExistence type="predicted"/>
<name>A0ACC2D5Z0_DIPCM</name>